<evidence type="ECO:0000259" key="11">
    <source>
        <dbReference type="PROSITE" id="PS50002"/>
    </source>
</evidence>
<dbReference type="SMART" id="SM00326">
    <property type="entry name" value="SH3"/>
    <property type="match status" value="1"/>
</dbReference>
<feature type="region of interest" description="Disordered" evidence="10">
    <location>
        <begin position="1"/>
        <end position="29"/>
    </location>
</feature>
<dbReference type="InterPro" id="IPR001452">
    <property type="entry name" value="SH3_domain"/>
</dbReference>
<dbReference type="GO" id="GO:0007165">
    <property type="term" value="P:signal transduction"/>
    <property type="evidence" value="ECO:0007669"/>
    <property type="project" value="TreeGrafter"/>
</dbReference>
<feature type="domain" description="SH3" evidence="11">
    <location>
        <begin position="30"/>
        <end position="91"/>
    </location>
</feature>
<dbReference type="Gene3D" id="1.25.40.20">
    <property type="entry name" value="Ankyrin repeat-containing domain"/>
    <property type="match status" value="1"/>
</dbReference>
<accession>A0A553P8I5</accession>
<keyword evidence="4" id="KW-0677">Repeat</keyword>
<evidence type="ECO:0000256" key="1">
    <source>
        <dbReference type="ARBA" id="ARBA00004496"/>
    </source>
</evidence>
<dbReference type="STRING" id="6832.A0A553P8I5"/>
<dbReference type="Proteomes" id="UP000318571">
    <property type="component" value="Chromosome 3"/>
</dbReference>
<evidence type="ECO:0000313" key="12">
    <source>
        <dbReference type="EMBL" id="TRY74001.1"/>
    </source>
</evidence>
<evidence type="ECO:0000256" key="2">
    <source>
        <dbReference type="ARBA" id="ARBA00022443"/>
    </source>
</evidence>
<dbReference type="InterPro" id="IPR036028">
    <property type="entry name" value="SH3-like_dom_sf"/>
</dbReference>
<dbReference type="SMART" id="SM00248">
    <property type="entry name" value="ANK"/>
    <property type="match status" value="3"/>
</dbReference>
<dbReference type="Gene3D" id="2.30.30.40">
    <property type="entry name" value="SH3 Domains"/>
    <property type="match status" value="1"/>
</dbReference>
<dbReference type="SUPFAM" id="SSF48403">
    <property type="entry name" value="Ankyrin repeat"/>
    <property type="match status" value="1"/>
</dbReference>
<evidence type="ECO:0000256" key="9">
    <source>
        <dbReference type="PROSITE-ProRule" id="PRU00192"/>
    </source>
</evidence>
<dbReference type="PRINTS" id="PR00452">
    <property type="entry name" value="SH3DOMAIN"/>
</dbReference>
<feature type="repeat" description="ANK" evidence="8">
    <location>
        <begin position="128"/>
        <end position="161"/>
    </location>
</feature>
<sequence length="243" mass="27181">MFKPKVPTSKPYEGPAIKPSKPPPKPSKPSNLKFVRALFPYEGQADEGELSFGEGALLFIIDDQSDPNWWKARSQGKEGLVPANYLINSNGQSPFEQNPIHDAARRGNMDLLEECILNKIPVNAIDVAGNTALHWAAHSGHLDCLKRILAVPHVKTSLRNRVGDTPLHHAAWKGHHLCVQALREAEADFEALNEEGQRPMALAQETETQKEFRIWQKVREGSVNQVNCDYNASDYELSDQEDQ</sequence>
<keyword evidence="3" id="KW-0963">Cytoplasm</keyword>
<keyword evidence="5 8" id="KW-0040">ANK repeat</keyword>
<dbReference type="PANTHER" id="PTHR24155">
    <property type="entry name" value="OSTEOCLAST-STIMULATING FACTOR 1"/>
    <property type="match status" value="1"/>
</dbReference>
<dbReference type="PROSITE" id="PS50002">
    <property type="entry name" value="SH3"/>
    <property type="match status" value="1"/>
</dbReference>
<keyword evidence="13" id="KW-1185">Reference proteome</keyword>
<evidence type="ECO:0000256" key="4">
    <source>
        <dbReference type="ARBA" id="ARBA00022737"/>
    </source>
</evidence>
<dbReference type="PANTHER" id="PTHR24155:SF10">
    <property type="entry name" value="OSTEOCLAST-STIMULATING FACTOR 1"/>
    <property type="match status" value="1"/>
</dbReference>
<dbReference type="OMA" id="ISFWNTE"/>
<dbReference type="Pfam" id="PF13637">
    <property type="entry name" value="Ank_4"/>
    <property type="match status" value="1"/>
</dbReference>
<feature type="repeat" description="ANK" evidence="8">
    <location>
        <begin position="162"/>
        <end position="194"/>
    </location>
</feature>
<dbReference type="GO" id="GO:0005737">
    <property type="term" value="C:cytoplasm"/>
    <property type="evidence" value="ECO:0007669"/>
    <property type="project" value="UniProtKB-SubCell"/>
</dbReference>
<dbReference type="InterPro" id="IPR002110">
    <property type="entry name" value="Ankyrin_rpt"/>
</dbReference>
<proteinExistence type="predicted"/>
<evidence type="ECO:0000256" key="7">
    <source>
        <dbReference type="ARBA" id="ARBA00040640"/>
    </source>
</evidence>
<evidence type="ECO:0000256" key="8">
    <source>
        <dbReference type="PROSITE-ProRule" id="PRU00023"/>
    </source>
</evidence>
<dbReference type="Pfam" id="PF00023">
    <property type="entry name" value="Ank"/>
    <property type="match status" value="1"/>
</dbReference>
<dbReference type="InterPro" id="IPR036770">
    <property type="entry name" value="Ankyrin_rpt-contain_sf"/>
</dbReference>
<gene>
    <name evidence="12" type="ORF">TCAL_06981</name>
</gene>
<organism evidence="12 13">
    <name type="scientific">Tigriopus californicus</name>
    <name type="common">Marine copepod</name>
    <dbReference type="NCBI Taxonomy" id="6832"/>
    <lineage>
        <taxon>Eukaryota</taxon>
        <taxon>Metazoa</taxon>
        <taxon>Ecdysozoa</taxon>
        <taxon>Arthropoda</taxon>
        <taxon>Crustacea</taxon>
        <taxon>Multicrustacea</taxon>
        <taxon>Hexanauplia</taxon>
        <taxon>Copepoda</taxon>
        <taxon>Harpacticoida</taxon>
        <taxon>Harpacticidae</taxon>
        <taxon>Tigriopus</taxon>
    </lineage>
</organism>
<name>A0A553P8I5_TIGCA</name>
<keyword evidence="2 9" id="KW-0728">SH3 domain</keyword>
<comment type="function">
    <text evidence="6">Induces bone resorption, acting probably through a signaling cascade which results in the secretion of factor(s) enhancing osteoclast formation and activity.</text>
</comment>
<evidence type="ECO:0000256" key="10">
    <source>
        <dbReference type="SAM" id="MobiDB-lite"/>
    </source>
</evidence>
<dbReference type="SUPFAM" id="SSF50044">
    <property type="entry name" value="SH3-domain"/>
    <property type="match status" value="1"/>
</dbReference>
<reference evidence="12 13" key="1">
    <citation type="journal article" date="2018" name="Nat. Ecol. Evol.">
        <title>Genomic signatures of mitonuclear coevolution across populations of Tigriopus californicus.</title>
        <authorList>
            <person name="Barreto F.S."/>
            <person name="Watson E.T."/>
            <person name="Lima T.G."/>
            <person name="Willett C.S."/>
            <person name="Edmands S."/>
            <person name="Li W."/>
            <person name="Burton R.S."/>
        </authorList>
    </citation>
    <scope>NUCLEOTIDE SEQUENCE [LARGE SCALE GENOMIC DNA]</scope>
    <source>
        <strain evidence="12 13">San Diego</strain>
    </source>
</reference>
<dbReference type="OrthoDB" id="207120at2759"/>
<dbReference type="Pfam" id="PF00018">
    <property type="entry name" value="SH3_1"/>
    <property type="match status" value="1"/>
</dbReference>
<evidence type="ECO:0000256" key="6">
    <source>
        <dbReference type="ARBA" id="ARBA00037432"/>
    </source>
</evidence>
<dbReference type="PROSITE" id="PS50088">
    <property type="entry name" value="ANK_REPEAT"/>
    <property type="match status" value="2"/>
</dbReference>
<evidence type="ECO:0000256" key="5">
    <source>
        <dbReference type="ARBA" id="ARBA00023043"/>
    </source>
</evidence>
<dbReference type="EMBL" id="VCGU01000007">
    <property type="protein sequence ID" value="TRY74001.1"/>
    <property type="molecule type" value="Genomic_DNA"/>
</dbReference>
<evidence type="ECO:0000256" key="3">
    <source>
        <dbReference type="ARBA" id="ARBA00022490"/>
    </source>
</evidence>
<dbReference type="PROSITE" id="PS50297">
    <property type="entry name" value="ANK_REP_REGION"/>
    <property type="match status" value="2"/>
</dbReference>
<dbReference type="AlphaFoldDB" id="A0A553P8I5"/>
<protein>
    <recommendedName>
        <fullName evidence="7">Osteoclast-stimulating factor 1</fullName>
    </recommendedName>
</protein>
<comment type="subcellular location">
    <subcellularLocation>
        <location evidence="1">Cytoplasm</location>
    </subcellularLocation>
</comment>
<comment type="caution">
    <text evidence="12">The sequence shown here is derived from an EMBL/GenBank/DDBJ whole genome shotgun (WGS) entry which is preliminary data.</text>
</comment>
<evidence type="ECO:0000313" key="13">
    <source>
        <dbReference type="Proteomes" id="UP000318571"/>
    </source>
</evidence>